<reference evidence="2" key="1">
    <citation type="submission" date="2023-03" db="EMBL/GenBank/DDBJ databases">
        <title>MT1 and MT2 Draft Genomes of Novel Species.</title>
        <authorList>
            <person name="Venkateswaran K."/>
        </authorList>
    </citation>
    <scope>NUCLEOTIDE SEQUENCE</scope>
    <source>
        <strain evidence="2">F6_3S_P_2</strain>
    </source>
</reference>
<dbReference type="EMBL" id="JAROCC010000011">
    <property type="protein sequence ID" value="MDN4608442.1"/>
    <property type="molecule type" value="Genomic_DNA"/>
</dbReference>
<dbReference type="Pfam" id="PF00903">
    <property type="entry name" value="Glyoxalase"/>
    <property type="match status" value="1"/>
</dbReference>
<dbReference type="PROSITE" id="PS51819">
    <property type="entry name" value="VOC"/>
    <property type="match status" value="1"/>
</dbReference>
<keyword evidence="3" id="KW-1185">Reference proteome</keyword>
<evidence type="ECO:0000313" key="2">
    <source>
        <dbReference type="EMBL" id="MDN4608442.1"/>
    </source>
</evidence>
<proteinExistence type="predicted"/>
<dbReference type="InterPro" id="IPR029068">
    <property type="entry name" value="Glyas_Bleomycin-R_OHBP_Dase"/>
</dbReference>
<dbReference type="InterPro" id="IPR037523">
    <property type="entry name" value="VOC_core"/>
</dbReference>
<evidence type="ECO:0000259" key="1">
    <source>
        <dbReference type="PROSITE" id="PS51819"/>
    </source>
</evidence>
<dbReference type="CDD" id="cd07263">
    <property type="entry name" value="VOC_like"/>
    <property type="match status" value="1"/>
</dbReference>
<organism evidence="2 3">
    <name type="scientific">Sporosarcina highlanderae</name>
    <dbReference type="NCBI Taxonomy" id="3035916"/>
    <lineage>
        <taxon>Bacteria</taxon>
        <taxon>Bacillati</taxon>
        <taxon>Bacillota</taxon>
        <taxon>Bacilli</taxon>
        <taxon>Bacillales</taxon>
        <taxon>Caryophanaceae</taxon>
        <taxon>Sporosarcina</taxon>
    </lineage>
</organism>
<sequence>MIHTLGQVMLYVTNQDQSRSFFTEKLGFQVIGEEDNGQGFRWIEVAPEGGGTSIVIHNKEFIAKMSPELNLGTPSLMFFTDNVDELYNDLKNKDVKTGEMMELPTGKVFNFADDEDNYFAVIEKK</sequence>
<evidence type="ECO:0000313" key="3">
    <source>
        <dbReference type="Proteomes" id="UP001175097"/>
    </source>
</evidence>
<dbReference type="PANTHER" id="PTHR36437">
    <property type="entry name" value="GLYOXALASE/BLEOMYCIN RESISTANCE PROTEIN/DIOXYGENASE"/>
    <property type="match status" value="1"/>
</dbReference>
<accession>A0ABT8JTX3</accession>
<dbReference type="PANTHER" id="PTHR36437:SF2">
    <property type="entry name" value="GLYOXALASE_BLEOMYCIN RESISTANCE PROTEIN_DIOXYGENASE"/>
    <property type="match status" value="1"/>
</dbReference>
<protein>
    <submittedName>
        <fullName evidence="2">VOC family protein</fullName>
    </submittedName>
</protein>
<name>A0ABT8JTX3_9BACL</name>
<gene>
    <name evidence="2" type="ORF">P5G49_13270</name>
</gene>
<feature type="domain" description="VOC" evidence="1">
    <location>
        <begin position="4"/>
        <end position="124"/>
    </location>
</feature>
<dbReference type="SUPFAM" id="SSF54593">
    <property type="entry name" value="Glyoxalase/Bleomycin resistance protein/Dihydroxybiphenyl dioxygenase"/>
    <property type="match status" value="1"/>
</dbReference>
<dbReference type="RefSeq" id="WP_301244497.1">
    <property type="nucleotide sequence ID" value="NZ_JAROCC010000011.1"/>
</dbReference>
<dbReference type="Gene3D" id="3.10.180.10">
    <property type="entry name" value="2,3-Dihydroxybiphenyl 1,2-Dioxygenase, domain 1"/>
    <property type="match status" value="1"/>
</dbReference>
<dbReference type="Proteomes" id="UP001175097">
    <property type="component" value="Unassembled WGS sequence"/>
</dbReference>
<comment type="caution">
    <text evidence="2">The sequence shown here is derived from an EMBL/GenBank/DDBJ whole genome shotgun (WGS) entry which is preliminary data.</text>
</comment>
<dbReference type="InterPro" id="IPR004360">
    <property type="entry name" value="Glyas_Fos-R_dOase_dom"/>
</dbReference>